<dbReference type="AlphaFoldDB" id="A0A098BP84"/>
<proteinExistence type="predicted"/>
<dbReference type="Pfam" id="PF06527">
    <property type="entry name" value="TniQ"/>
    <property type="match status" value="1"/>
</dbReference>
<evidence type="ECO:0000259" key="1">
    <source>
        <dbReference type="Pfam" id="PF06527"/>
    </source>
</evidence>
<reference evidence="2 3" key="1">
    <citation type="journal article" date="2014" name="Genome Announc.">
        <title>Draft Genome Sequence of Propane- and Butane-Oxidizing Actinobacterium Rhodococcus ruber IEGM 231.</title>
        <authorList>
            <person name="Ivshina I.B."/>
            <person name="Kuyukina M.S."/>
            <person name="Krivoruchko A.V."/>
            <person name="Barbe V."/>
            <person name="Fischer C."/>
        </authorList>
    </citation>
    <scope>NUCLEOTIDE SEQUENCE [LARGE SCALE GENOMIC DNA]</scope>
</reference>
<feature type="domain" description="TniQ" evidence="1">
    <location>
        <begin position="15"/>
        <end position="131"/>
    </location>
</feature>
<name>A0A098BP84_9NOCA</name>
<dbReference type="EMBL" id="CCSD01000071">
    <property type="protein sequence ID" value="CDZ90057.1"/>
    <property type="molecule type" value="Genomic_DNA"/>
</dbReference>
<sequence length="296" mass="33522">MIPPVTRRRIRRRLPRRLAPFPNEHLSSYLHRLGEANGLPGSAFGHHVADTALPDRETVHDLTGLPERTLIFALPELRTPDDVATYPALRGRPTAVGSSNYCPSCTGLRGPARPVRVWATHEQVLCRRHRIWTGGPVLTCEDRWPRIDISALPDVLAAHRRHQRLIVRFGREQVRYAFEDASHLVHEWHKQLPWPFRSIHARMAVLEPDPGRWCPSSAICRTAEYPVAVAVTTFLADAAWRNRLLHMNTTDRHETIGYLTETVTDGAVPAGVFDPLLTRCIEQRHHARTGPAETVI</sequence>
<evidence type="ECO:0000313" key="2">
    <source>
        <dbReference type="EMBL" id="CDZ90057.1"/>
    </source>
</evidence>
<accession>A0A098BP84</accession>
<organism evidence="2 3">
    <name type="scientific">Rhodococcus ruber</name>
    <dbReference type="NCBI Taxonomy" id="1830"/>
    <lineage>
        <taxon>Bacteria</taxon>
        <taxon>Bacillati</taxon>
        <taxon>Actinomycetota</taxon>
        <taxon>Actinomycetes</taxon>
        <taxon>Mycobacteriales</taxon>
        <taxon>Nocardiaceae</taxon>
        <taxon>Rhodococcus</taxon>
    </lineage>
</organism>
<protein>
    <recommendedName>
        <fullName evidence="1">TniQ domain-containing protein</fullName>
    </recommendedName>
</protein>
<gene>
    <name evidence="2" type="ORF">RHRU231_590116</name>
</gene>
<dbReference type="OrthoDB" id="4508519at2"/>
<evidence type="ECO:0000313" key="3">
    <source>
        <dbReference type="Proteomes" id="UP000042997"/>
    </source>
</evidence>
<dbReference type="Proteomes" id="UP000042997">
    <property type="component" value="Unassembled WGS sequence"/>
</dbReference>
<dbReference type="InterPro" id="IPR009492">
    <property type="entry name" value="TniQ"/>
</dbReference>